<evidence type="ECO:0000256" key="5">
    <source>
        <dbReference type="SAM" id="Phobius"/>
    </source>
</evidence>
<sequence length="175" mass="19893">MLPAFLAHVHTTRKTPDYAILFTGGVTLLLSYLFSGKIESISTLVNFGALFAFFVVNLCVFILFNFRMKAQRRIFAHVISPIMGMIVIGYVCLNMNIHALILGISWAAIGIAILCYRKAHNQNIAIDLEGKSCSIDIMRNNTHCCATPPLFGRRYRQRHRKQRNNKPLWICTDVF</sequence>
<dbReference type="Gene3D" id="1.20.1740.10">
    <property type="entry name" value="Amino acid/polyamine transporter I"/>
    <property type="match status" value="1"/>
</dbReference>
<evidence type="ECO:0000256" key="1">
    <source>
        <dbReference type="ARBA" id="ARBA00004141"/>
    </source>
</evidence>
<proteinExistence type="predicted"/>
<keyword evidence="2 5" id="KW-0812">Transmembrane</keyword>
<keyword evidence="4 5" id="KW-0472">Membrane</keyword>
<evidence type="ECO:0000313" key="6">
    <source>
        <dbReference type="EMBL" id="SUH37753.1"/>
    </source>
</evidence>
<name>A0A379WUL2_SALET</name>
<feature type="transmembrane region" description="Helical" evidence="5">
    <location>
        <begin position="97"/>
        <end position="116"/>
    </location>
</feature>
<evidence type="ECO:0000256" key="3">
    <source>
        <dbReference type="ARBA" id="ARBA00022989"/>
    </source>
</evidence>
<comment type="subcellular location">
    <subcellularLocation>
        <location evidence="1">Membrane</location>
        <topology evidence="1">Multi-pass membrane protein</topology>
    </subcellularLocation>
</comment>
<dbReference type="AlphaFoldDB" id="A0A379WUL2"/>
<dbReference type="PANTHER" id="PTHR42770:SF16">
    <property type="entry name" value="AMINO ACID PERMEASE"/>
    <property type="match status" value="1"/>
</dbReference>
<organism evidence="6 7">
    <name type="scientific">Salmonella enterica I</name>
    <dbReference type="NCBI Taxonomy" id="59201"/>
    <lineage>
        <taxon>Bacteria</taxon>
        <taxon>Pseudomonadati</taxon>
        <taxon>Pseudomonadota</taxon>
        <taxon>Gammaproteobacteria</taxon>
        <taxon>Enterobacterales</taxon>
        <taxon>Enterobacteriaceae</taxon>
        <taxon>Salmonella</taxon>
    </lineage>
</organism>
<feature type="transmembrane region" description="Helical" evidence="5">
    <location>
        <begin position="18"/>
        <end position="35"/>
    </location>
</feature>
<feature type="transmembrane region" description="Helical" evidence="5">
    <location>
        <begin position="47"/>
        <end position="67"/>
    </location>
</feature>
<evidence type="ECO:0000313" key="7">
    <source>
        <dbReference type="Proteomes" id="UP000254712"/>
    </source>
</evidence>
<protein>
    <submittedName>
        <fullName evidence="6">Amino acid permease</fullName>
    </submittedName>
</protein>
<keyword evidence="3 5" id="KW-1133">Transmembrane helix</keyword>
<evidence type="ECO:0000256" key="4">
    <source>
        <dbReference type="ARBA" id="ARBA00023136"/>
    </source>
</evidence>
<dbReference type="InterPro" id="IPR050367">
    <property type="entry name" value="APC_superfamily"/>
</dbReference>
<dbReference type="GO" id="GO:0016020">
    <property type="term" value="C:membrane"/>
    <property type="evidence" value="ECO:0007669"/>
    <property type="project" value="UniProtKB-SubCell"/>
</dbReference>
<dbReference type="EMBL" id="UGXT01000002">
    <property type="protein sequence ID" value="SUH37753.1"/>
    <property type="molecule type" value="Genomic_DNA"/>
</dbReference>
<dbReference type="Proteomes" id="UP000254712">
    <property type="component" value="Unassembled WGS sequence"/>
</dbReference>
<dbReference type="PANTHER" id="PTHR42770">
    <property type="entry name" value="AMINO ACID TRANSPORTER-RELATED"/>
    <property type="match status" value="1"/>
</dbReference>
<evidence type="ECO:0000256" key="2">
    <source>
        <dbReference type="ARBA" id="ARBA00022692"/>
    </source>
</evidence>
<reference evidence="6 7" key="1">
    <citation type="submission" date="2018-06" db="EMBL/GenBank/DDBJ databases">
        <authorList>
            <consortium name="Pathogen Informatics"/>
            <person name="Doyle S."/>
        </authorList>
    </citation>
    <scope>NUCLEOTIDE SEQUENCE [LARGE SCALE GENOMIC DNA]</scope>
    <source>
        <strain evidence="6 7">NCTC8261</strain>
    </source>
</reference>
<gene>
    <name evidence="6" type="primary">plaP</name>
    <name evidence="6" type="ORF">NCTC8261_04055</name>
</gene>
<feature type="transmembrane region" description="Helical" evidence="5">
    <location>
        <begin position="74"/>
        <end position="91"/>
    </location>
</feature>
<accession>A0A379WUL2</accession>